<organism evidence="1 2">
    <name type="scientific">Pleurodeles waltl</name>
    <name type="common">Iberian ribbed newt</name>
    <dbReference type="NCBI Taxonomy" id="8319"/>
    <lineage>
        <taxon>Eukaryota</taxon>
        <taxon>Metazoa</taxon>
        <taxon>Chordata</taxon>
        <taxon>Craniata</taxon>
        <taxon>Vertebrata</taxon>
        <taxon>Euteleostomi</taxon>
        <taxon>Amphibia</taxon>
        <taxon>Batrachia</taxon>
        <taxon>Caudata</taxon>
        <taxon>Salamandroidea</taxon>
        <taxon>Salamandridae</taxon>
        <taxon>Pleurodelinae</taxon>
        <taxon>Pleurodeles</taxon>
    </lineage>
</organism>
<keyword evidence="2" id="KW-1185">Reference proteome</keyword>
<proteinExistence type="predicted"/>
<dbReference type="AlphaFoldDB" id="A0AAV7UVV5"/>
<gene>
    <name evidence="1" type="ORF">NDU88_002524</name>
</gene>
<sequence>MYRNVSGPPYVRVGILEVDQSSENSMVDVPSSSARSPLSLRCRSRLEDTRRGGRALPVRGSRDICCFSDSRVRFRPLGCHCFTVEQAEKRVHQRCS</sequence>
<protein>
    <submittedName>
        <fullName evidence="1">Uncharacterized protein</fullName>
    </submittedName>
</protein>
<accession>A0AAV7UVV5</accession>
<evidence type="ECO:0000313" key="2">
    <source>
        <dbReference type="Proteomes" id="UP001066276"/>
    </source>
</evidence>
<name>A0AAV7UVV5_PLEWA</name>
<evidence type="ECO:0000313" key="1">
    <source>
        <dbReference type="EMBL" id="KAJ1193220.1"/>
    </source>
</evidence>
<reference evidence="1" key="1">
    <citation type="journal article" date="2022" name="bioRxiv">
        <title>Sequencing and chromosome-scale assembly of the giantPleurodeles waltlgenome.</title>
        <authorList>
            <person name="Brown T."/>
            <person name="Elewa A."/>
            <person name="Iarovenko S."/>
            <person name="Subramanian E."/>
            <person name="Araus A.J."/>
            <person name="Petzold A."/>
            <person name="Susuki M."/>
            <person name="Suzuki K.-i.T."/>
            <person name="Hayashi T."/>
            <person name="Toyoda A."/>
            <person name="Oliveira C."/>
            <person name="Osipova E."/>
            <person name="Leigh N.D."/>
            <person name="Simon A."/>
            <person name="Yun M.H."/>
        </authorList>
    </citation>
    <scope>NUCLEOTIDE SEQUENCE</scope>
    <source>
        <strain evidence="1">20211129_DDA</strain>
        <tissue evidence="1">Liver</tissue>
    </source>
</reference>
<comment type="caution">
    <text evidence="1">The sequence shown here is derived from an EMBL/GenBank/DDBJ whole genome shotgun (WGS) entry which is preliminary data.</text>
</comment>
<dbReference type="EMBL" id="JANPWB010000004">
    <property type="protein sequence ID" value="KAJ1193220.1"/>
    <property type="molecule type" value="Genomic_DNA"/>
</dbReference>
<dbReference type="Proteomes" id="UP001066276">
    <property type="component" value="Chromosome 2_2"/>
</dbReference>